<evidence type="ECO:0000313" key="3">
    <source>
        <dbReference type="Proteomes" id="UP000036367"/>
    </source>
</evidence>
<dbReference type="EMBL" id="LECT01000015">
    <property type="protein sequence ID" value="KLU06537.1"/>
    <property type="molecule type" value="Genomic_DNA"/>
</dbReference>
<proteinExistence type="predicted"/>
<protein>
    <submittedName>
        <fullName evidence="2">Uncharacterized protein</fullName>
    </submittedName>
</protein>
<organism evidence="2 3">
    <name type="scientific">Rhodopirellula islandica</name>
    <dbReference type="NCBI Taxonomy" id="595434"/>
    <lineage>
        <taxon>Bacteria</taxon>
        <taxon>Pseudomonadati</taxon>
        <taxon>Planctomycetota</taxon>
        <taxon>Planctomycetia</taxon>
        <taxon>Pirellulales</taxon>
        <taxon>Pirellulaceae</taxon>
        <taxon>Rhodopirellula</taxon>
    </lineage>
</organism>
<dbReference type="Proteomes" id="UP000036367">
    <property type="component" value="Unassembled WGS sequence"/>
</dbReference>
<keyword evidence="3" id="KW-1185">Reference proteome</keyword>
<gene>
    <name evidence="2" type="ORF">RISK_001748</name>
</gene>
<dbReference type="AlphaFoldDB" id="A0A0J1BJ40"/>
<accession>A0A0J1BJ40</accession>
<dbReference type="PATRIC" id="fig|595434.4.peg.1666"/>
<sequence length="38" mass="4325">MFDPQTHTASRRATKALGFHPKGIRPRHTTPYSRSDDS</sequence>
<reference evidence="2" key="1">
    <citation type="submission" date="2015-05" db="EMBL/GenBank/DDBJ databases">
        <title>Permanent draft genome of Rhodopirellula islandicus K833.</title>
        <authorList>
            <person name="Kizina J."/>
            <person name="Richter M."/>
            <person name="Glockner F.O."/>
            <person name="Harder J."/>
        </authorList>
    </citation>
    <scope>NUCLEOTIDE SEQUENCE [LARGE SCALE GENOMIC DNA]</scope>
    <source>
        <strain evidence="2">K833</strain>
    </source>
</reference>
<comment type="caution">
    <text evidence="2">The sequence shown here is derived from an EMBL/GenBank/DDBJ whole genome shotgun (WGS) entry which is preliminary data.</text>
</comment>
<feature type="region of interest" description="Disordered" evidence="1">
    <location>
        <begin position="1"/>
        <end position="38"/>
    </location>
</feature>
<name>A0A0J1BJ40_RHOIS</name>
<evidence type="ECO:0000256" key="1">
    <source>
        <dbReference type="SAM" id="MobiDB-lite"/>
    </source>
</evidence>
<evidence type="ECO:0000313" key="2">
    <source>
        <dbReference type="EMBL" id="KLU06537.1"/>
    </source>
</evidence>